<feature type="transmembrane region" description="Helical" evidence="1">
    <location>
        <begin position="273"/>
        <end position="297"/>
    </location>
</feature>
<keyword evidence="1" id="KW-1133">Transmembrane helix</keyword>
<dbReference type="OrthoDB" id="5444697at2"/>
<feature type="transmembrane region" description="Helical" evidence="1">
    <location>
        <begin position="318"/>
        <end position="341"/>
    </location>
</feature>
<dbReference type="InterPro" id="IPR038728">
    <property type="entry name" value="YkvI-like"/>
</dbReference>
<protein>
    <submittedName>
        <fullName evidence="2">Putative membrane protein YkvI</fullName>
    </submittedName>
</protein>
<evidence type="ECO:0000313" key="2">
    <source>
        <dbReference type="EMBL" id="TDN87033.1"/>
    </source>
</evidence>
<accession>A0A4R6FYG2</accession>
<evidence type="ECO:0000256" key="1">
    <source>
        <dbReference type="SAM" id="Phobius"/>
    </source>
</evidence>
<evidence type="ECO:0000313" key="3">
    <source>
        <dbReference type="Proteomes" id="UP000295493"/>
    </source>
</evidence>
<feature type="transmembrane region" description="Helical" evidence="1">
    <location>
        <begin position="120"/>
        <end position="140"/>
    </location>
</feature>
<feature type="transmembrane region" description="Helical" evidence="1">
    <location>
        <begin position="91"/>
        <end position="114"/>
    </location>
</feature>
<reference evidence="2 3" key="1">
    <citation type="submission" date="2019-03" db="EMBL/GenBank/DDBJ databases">
        <title>Genomic Encyclopedia of Type Strains, Phase IV (KMG-IV): sequencing the most valuable type-strain genomes for metagenomic binning, comparative biology and taxonomic classification.</title>
        <authorList>
            <person name="Goeker M."/>
        </authorList>
    </citation>
    <scope>NUCLEOTIDE SEQUENCE [LARGE SCALE GENOMIC DNA]</scope>
    <source>
        <strain evidence="2 3">DSM 25059</strain>
    </source>
</reference>
<dbReference type="PANTHER" id="PTHR37814:SF1">
    <property type="entry name" value="MEMBRANE PROTEIN"/>
    <property type="match status" value="1"/>
</dbReference>
<gene>
    <name evidence="2" type="ORF">EV664_101612</name>
</gene>
<organism evidence="2 3">
    <name type="scientific">Stakelama pacifica</name>
    <dbReference type="NCBI Taxonomy" id="517720"/>
    <lineage>
        <taxon>Bacteria</taxon>
        <taxon>Pseudomonadati</taxon>
        <taxon>Pseudomonadota</taxon>
        <taxon>Alphaproteobacteria</taxon>
        <taxon>Sphingomonadales</taxon>
        <taxon>Sphingomonadaceae</taxon>
        <taxon>Stakelama</taxon>
    </lineage>
</organism>
<comment type="caution">
    <text evidence="2">The sequence shown here is derived from an EMBL/GenBank/DDBJ whole genome shotgun (WGS) entry which is preliminary data.</text>
</comment>
<feature type="transmembrane region" description="Helical" evidence="1">
    <location>
        <begin position="199"/>
        <end position="217"/>
    </location>
</feature>
<keyword evidence="1" id="KW-0472">Membrane</keyword>
<dbReference type="Proteomes" id="UP000295493">
    <property type="component" value="Unassembled WGS sequence"/>
</dbReference>
<feature type="transmembrane region" description="Helical" evidence="1">
    <location>
        <begin position="161"/>
        <end position="179"/>
    </location>
</feature>
<feature type="transmembrane region" description="Helical" evidence="1">
    <location>
        <begin position="20"/>
        <end position="38"/>
    </location>
</feature>
<name>A0A4R6FYG2_9SPHN</name>
<sequence>MSARVSDSTARQDTGRFRRLILPGLVFKAVVIGGGYATGRELVEFFAPAGPMGGLCGMLLSMLIWSAVCMIAFALAATLRAFEYRALFRALLGPAWSVFELCYLAFLILILAVMSAAAGAIGAALFGLPLVVGTLALMLLTAGFTSFGSGLAERMFRFTSLFLYATYAVFLVLALSRFGGTIADRLSLSIPMNDWPLRGATYASYNIVAAIAVLPFLRPLRGRRDAVIAGALAGPLAMAPALAFFLCMIAFVPEISKVALPSDFLLRQLDAPWFHLLFQMMIFCALLETGVGVVNLLHERIADALAARGHDYAPPARLAIGALLLVGSGFAAVHIGLIDLIAGGYGAFGYIMLAIVVLPMLTVGVWRLAKSR</sequence>
<dbReference type="AlphaFoldDB" id="A0A4R6FYG2"/>
<keyword evidence="3" id="KW-1185">Reference proteome</keyword>
<feature type="transmembrane region" description="Helical" evidence="1">
    <location>
        <begin position="229"/>
        <end position="253"/>
    </location>
</feature>
<feature type="transmembrane region" description="Helical" evidence="1">
    <location>
        <begin position="58"/>
        <end position="79"/>
    </location>
</feature>
<keyword evidence="1" id="KW-0812">Transmembrane</keyword>
<proteinExistence type="predicted"/>
<dbReference type="PANTHER" id="PTHR37814">
    <property type="entry name" value="CONSERVED MEMBRANE PROTEIN"/>
    <property type="match status" value="1"/>
</dbReference>
<feature type="transmembrane region" description="Helical" evidence="1">
    <location>
        <begin position="347"/>
        <end position="369"/>
    </location>
</feature>
<dbReference type="EMBL" id="SNWD01000001">
    <property type="protein sequence ID" value="TDN87033.1"/>
    <property type="molecule type" value="Genomic_DNA"/>
</dbReference>